<evidence type="ECO:0000313" key="2">
    <source>
        <dbReference type="Proteomes" id="UP000028875"/>
    </source>
</evidence>
<organism evidence="1 2">
    <name type="scientific">Virgibacillus massiliensis</name>
    <dbReference type="NCBI Taxonomy" id="1462526"/>
    <lineage>
        <taxon>Bacteria</taxon>
        <taxon>Bacillati</taxon>
        <taxon>Bacillota</taxon>
        <taxon>Bacilli</taxon>
        <taxon>Bacillales</taxon>
        <taxon>Bacillaceae</taxon>
        <taxon>Virgibacillus</taxon>
    </lineage>
</organism>
<proteinExistence type="predicted"/>
<evidence type="ECO:0000313" key="1">
    <source>
        <dbReference type="EMBL" id="CDQ40296.1"/>
    </source>
</evidence>
<keyword evidence="2" id="KW-1185">Reference proteome</keyword>
<dbReference type="AlphaFoldDB" id="A0A024QEA3"/>
<dbReference type="Pfam" id="PF07870">
    <property type="entry name" value="DUF1657"/>
    <property type="match status" value="1"/>
</dbReference>
<dbReference type="OrthoDB" id="1684731at2"/>
<protein>
    <recommendedName>
        <fullName evidence="3">DUF1657 domain-containing protein</fullName>
    </recommendedName>
</protein>
<reference evidence="2" key="2">
    <citation type="submission" date="2014-05" db="EMBL/GenBank/DDBJ databases">
        <title>Draft genome sequence of Virgibacillus massiliensis Vm-5.</title>
        <authorList>
            <person name="Khelaifia S."/>
            <person name="Croce O."/>
            <person name="Lagier J.C."/>
            <person name="Raoult D."/>
        </authorList>
    </citation>
    <scope>NUCLEOTIDE SEQUENCE [LARGE SCALE GENOMIC DNA]</scope>
    <source>
        <strain evidence="2">Vm-5</strain>
    </source>
</reference>
<reference evidence="1 2" key="1">
    <citation type="submission" date="2014-03" db="EMBL/GenBank/DDBJ databases">
        <authorList>
            <person name="Urmite Genomes U."/>
        </authorList>
    </citation>
    <scope>NUCLEOTIDE SEQUENCE [LARGE SCALE GENOMIC DNA]</scope>
    <source>
        <strain evidence="1 2">Vm-5</strain>
    </source>
</reference>
<accession>A0A024QEA3</accession>
<comment type="caution">
    <text evidence="1">The sequence shown here is derived from an EMBL/GenBank/DDBJ whole genome shotgun (WGS) entry which is preliminary data.</text>
</comment>
<dbReference type="EMBL" id="CCDP010000001">
    <property type="protein sequence ID" value="CDQ40296.1"/>
    <property type="molecule type" value="Genomic_DNA"/>
</dbReference>
<dbReference type="Proteomes" id="UP000028875">
    <property type="component" value="Unassembled WGS sequence"/>
</dbReference>
<dbReference type="RefSeq" id="WP_021291760.1">
    <property type="nucleotide sequence ID" value="NZ_BNER01000004.1"/>
</dbReference>
<sequence length="68" mass="7663">MTVSSQVKQTIAGLKSAQASFEQFALQTENKQAKQLYENAAQQTMAVLQSVEPRVQQLEQEEPQYKGF</sequence>
<dbReference type="STRING" id="1462526.BN990_02616"/>
<dbReference type="InterPro" id="IPR012452">
    <property type="entry name" value="DUF1657"/>
</dbReference>
<evidence type="ECO:0008006" key="3">
    <source>
        <dbReference type="Google" id="ProtNLM"/>
    </source>
</evidence>
<gene>
    <name evidence="1" type="ORF">BN990_02616</name>
</gene>
<dbReference type="eggNOG" id="ENOG5032ZPI">
    <property type="taxonomic scope" value="Bacteria"/>
</dbReference>
<name>A0A024QEA3_9BACI</name>